<name>A0A6P1E9V3_LENHI</name>
<dbReference type="Proteomes" id="UP000465035">
    <property type="component" value="Chromosome"/>
</dbReference>
<evidence type="ECO:0000256" key="1">
    <source>
        <dbReference type="SAM" id="Phobius"/>
    </source>
</evidence>
<reference evidence="2 3" key="1">
    <citation type="submission" date="2019-12" db="EMBL/GenBank/DDBJ databases">
        <title>Lactobacillus hilgardii FLUB.</title>
        <authorList>
            <person name="Gustaw K."/>
        </authorList>
    </citation>
    <scope>NUCLEOTIDE SEQUENCE [LARGE SCALE GENOMIC DNA]</scope>
    <source>
        <strain evidence="2 3">FLUB</strain>
    </source>
</reference>
<gene>
    <name evidence="2" type="ORF">GQR93_09415</name>
</gene>
<dbReference type="AlphaFoldDB" id="A0A6P1E9V3"/>
<evidence type="ECO:0000313" key="2">
    <source>
        <dbReference type="EMBL" id="QHB52395.1"/>
    </source>
</evidence>
<keyword evidence="1" id="KW-0812">Transmembrane</keyword>
<accession>A0A6P1E9V3</accession>
<sequence>MIDNKISLRTTQFERSIFLQRSATYNSVHWKLPSIILIFLILSLSISAYLLLHYRDPQIIMNQIAKDQSGRIIDKKSVVALSADSHGDQIVLGFTKNDNLIVQFRQRVFGGYSTKGYHINQITNHDFNKPFQLENNVNQKHINNFVYGVLKKDQTAPQIKGKKLSLINHHGHRIFYAFTKPNESIQVQFNH</sequence>
<proteinExistence type="predicted"/>
<feature type="transmembrane region" description="Helical" evidence="1">
    <location>
        <begin position="32"/>
        <end position="52"/>
    </location>
</feature>
<keyword evidence="1" id="KW-0472">Membrane</keyword>
<organism evidence="2 3">
    <name type="scientific">Lentilactobacillus hilgardii</name>
    <name type="common">Lactobacillus hilgardii</name>
    <dbReference type="NCBI Taxonomy" id="1588"/>
    <lineage>
        <taxon>Bacteria</taxon>
        <taxon>Bacillati</taxon>
        <taxon>Bacillota</taxon>
        <taxon>Bacilli</taxon>
        <taxon>Lactobacillales</taxon>
        <taxon>Lactobacillaceae</taxon>
        <taxon>Lentilactobacillus</taxon>
    </lineage>
</organism>
<dbReference type="EMBL" id="CP047121">
    <property type="protein sequence ID" value="QHB52395.1"/>
    <property type="molecule type" value="Genomic_DNA"/>
</dbReference>
<evidence type="ECO:0000313" key="3">
    <source>
        <dbReference type="Proteomes" id="UP000465035"/>
    </source>
</evidence>
<protein>
    <submittedName>
        <fullName evidence="2">Uncharacterized protein</fullName>
    </submittedName>
</protein>
<keyword evidence="1" id="KW-1133">Transmembrane helix</keyword>